<dbReference type="EMBL" id="JBHMEW010000058">
    <property type="protein sequence ID" value="MFB9212209.1"/>
    <property type="molecule type" value="Genomic_DNA"/>
</dbReference>
<proteinExistence type="predicted"/>
<dbReference type="Proteomes" id="UP001589654">
    <property type="component" value="Unassembled WGS sequence"/>
</dbReference>
<evidence type="ECO:0000313" key="1">
    <source>
        <dbReference type="EMBL" id="MFB9212209.1"/>
    </source>
</evidence>
<dbReference type="RefSeq" id="WP_290249548.1">
    <property type="nucleotide sequence ID" value="NZ_JAUFQT010000002.1"/>
</dbReference>
<reference evidence="1 2" key="1">
    <citation type="submission" date="2024-09" db="EMBL/GenBank/DDBJ databases">
        <authorList>
            <person name="Sun Q."/>
            <person name="Mori K."/>
        </authorList>
    </citation>
    <scope>NUCLEOTIDE SEQUENCE [LARGE SCALE GENOMIC DNA]</scope>
    <source>
        <strain evidence="1 2">CECT 7682</strain>
    </source>
</reference>
<accession>A0ABV5J5W1</accession>
<sequence length="83" mass="9980">MEIPEELQVLLEQDREENNYFQGLTKGRQKNLIFIVSKFKSTHNPLNIYKALANVEHLKQVKMELDFKKLMEMIKYYNYLQGL</sequence>
<protein>
    <submittedName>
        <fullName evidence="1">YdeI/OmpD-associated family protein</fullName>
    </submittedName>
</protein>
<organism evidence="1 2">
    <name type="scientific">Echinicola jeungdonensis</name>
    <dbReference type="NCBI Taxonomy" id="709343"/>
    <lineage>
        <taxon>Bacteria</taxon>
        <taxon>Pseudomonadati</taxon>
        <taxon>Bacteroidota</taxon>
        <taxon>Cytophagia</taxon>
        <taxon>Cytophagales</taxon>
        <taxon>Cyclobacteriaceae</taxon>
        <taxon>Echinicola</taxon>
    </lineage>
</organism>
<dbReference type="Pfam" id="PF13376">
    <property type="entry name" value="OmdA"/>
    <property type="match status" value="1"/>
</dbReference>
<name>A0ABV5J5W1_9BACT</name>
<gene>
    <name evidence="1" type="ORF">ACFFUR_10350</name>
</gene>
<keyword evidence="2" id="KW-1185">Reference proteome</keyword>
<evidence type="ECO:0000313" key="2">
    <source>
        <dbReference type="Proteomes" id="UP001589654"/>
    </source>
</evidence>
<comment type="caution">
    <text evidence="1">The sequence shown here is derived from an EMBL/GenBank/DDBJ whole genome shotgun (WGS) entry which is preliminary data.</text>
</comment>